<dbReference type="EMBL" id="JBHSYQ010000003">
    <property type="protein sequence ID" value="MFC6996557.1"/>
    <property type="molecule type" value="Genomic_DNA"/>
</dbReference>
<protein>
    <recommendedName>
        <fullName evidence="3">DUF2262 domain-containing protein</fullName>
    </recommendedName>
</protein>
<comment type="caution">
    <text evidence="1">The sequence shown here is derived from an EMBL/GenBank/DDBJ whole genome shotgun (WGS) entry which is preliminary data.</text>
</comment>
<sequence length="169" mass="19597">MSKTDERAITMELEKQQFDNEIQLGRGIGDLTFGLSMEQVEDIMGEPEEIEESSEEDEFEHKAFNYWDTGFSFYFDKEDDYRLSCIETANPNVTLWGKKIFELSLQEVEDLFKANGVQSVEKEKIENNVTCLSYEKEMIDLYFEEGKLLAVNFGVHMDDNLEVLWPAGS</sequence>
<reference evidence="2" key="1">
    <citation type="journal article" date="2019" name="Int. J. Syst. Evol. Microbiol.">
        <title>The Global Catalogue of Microorganisms (GCM) 10K type strain sequencing project: providing services to taxonomists for standard genome sequencing and annotation.</title>
        <authorList>
            <consortium name="The Broad Institute Genomics Platform"/>
            <consortium name="The Broad Institute Genome Sequencing Center for Infectious Disease"/>
            <person name="Wu L."/>
            <person name="Ma J."/>
        </authorList>
    </citation>
    <scope>NUCLEOTIDE SEQUENCE [LARGE SCALE GENOMIC DNA]</scope>
    <source>
        <strain evidence="2">CGMCC 4.7393</strain>
    </source>
</reference>
<dbReference type="RefSeq" id="WP_239693417.1">
    <property type="nucleotide sequence ID" value="NZ_LRML01000009.1"/>
</dbReference>
<gene>
    <name evidence="1" type="ORF">ACFQHR_02920</name>
</gene>
<name>A0ABW2DFC1_9BACT</name>
<evidence type="ECO:0008006" key="3">
    <source>
        <dbReference type="Google" id="ProtNLM"/>
    </source>
</evidence>
<proteinExistence type="predicted"/>
<organism evidence="1 2">
    <name type="scientific">Rufibacter roseus</name>
    <dbReference type="NCBI Taxonomy" id="1567108"/>
    <lineage>
        <taxon>Bacteria</taxon>
        <taxon>Pseudomonadati</taxon>
        <taxon>Bacteroidota</taxon>
        <taxon>Cytophagia</taxon>
        <taxon>Cytophagales</taxon>
        <taxon>Hymenobacteraceae</taxon>
        <taxon>Rufibacter</taxon>
    </lineage>
</organism>
<evidence type="ECO:0000313" key="1">
    <source>
        <dbReference type="EMBL" id="MFC6996557.1"/>
    </source>
</evidence>
<evidence type="ECO:0000313" key="2">
    <source>
        <dbReference type="Proteomes" id="UP001596405"/>
    </source>
</evidence>
<keyword evidence="2" id="KW-1185">Reference proteome</keyword>
<dbReference type="Proteomes" id="UP001596405">
    <property type="component" value="Unassembled WGS sequence"/>
</dbReference>
<accession>A0ABW2DFC1</accession>